<dbReference type="Pfam" id="PF09344">
    <property type="entry name" value="Cas_CT1975"/>
    <property type="match status" value="1"/>
</dbReference>
<organism evidence="2 3">
    <name type="scientific">Streptomyces triculaminicus</name>
    <dbReference type="NCBI Taxonomy" id="2816232"/>
    <lineage>
        <taxon>Bacteria</taxon>
        <taxon>Bacillati</taxon>
        <taxon>Actinomycetota</taxon>
        <taxon>Actinomycetes</taxon>
        <taxon>Kitasatosporales</taxon>
        <taxon>Streptomycetaceae</taxon>
        <taxon>Streptomyces</taxon>
    </lineage>
</organism>
<dbReference type="EMBL" id="JAFMOF010000007">
    <property type="protein sequence ID" value="MBO0657262.1"/>
    <property type="molecule type" value="Genomic_DNA"/>
</dbReference>
<proteinExistence type="predicted"/>
<dbReference type="AlphaFoldDB" id="A0A939FWK2"/>
<evidence type="ECO:0000313" key="3">
    <source>
        <dbReference type="Proteomes" id="UP000664781"/>
    </source>
</evidence>
<evidence type="ECO:0000313" key="2">
    <source>
        <dbReference type="EMBL" id="MBO0657262.1"/>
    </source>
</evidence>
<keyword evidence="3" id="KW-1185">Reference proteome</keyword>
<evidence type="ECO:0000256" key="1">
    <source>
        <dbReference type="SAM" id="MobiDB-lite"/>
    </source>
</evidence>
<feature type="region of interest" description="Disordered" evidence="1">
    <location>
        <begin position="157"/>
        <end position="176"/>
    </location>
</feature>
<gene>
    <name evidence="2" type="ORF">J1792_32480</name>
</gene>
<dbReference type="Proteomes" id="UP000664781">
    <property type="component" value="Unassembled WGS sequence"/>
</dbReference>
<protein>
    <submittedName>
        <fullName evidence="2">Type I-E CRISPR-associated protein Cas7/Cse4/CasC</fullName>
    </submittedName>
</protein>
<dbReference type="InterPro" id="IPR010148">
    <property type="entry name" value="CRISPR-assoc_prot_CT1975"/>
</dbReference>
<feature type="compositionally biased region" description="Acidic residues" evidence="1">
    <location>
        <begin position="166"/>
        <end position="176"/>
    </location>
</feature>
<dbReference type="RefSeq" id="WP_207248842.1">
    <property type="nucleotide sequence ID" value="NZ_JAFMOF010000007.1"/>
</dbReference>
<reference evidence="2" key="1">
    <citation type="submission" date="2021-03" db="EMBL/GenBank/DDBJ databases">
        <title>Streptomyces strains.</title>
        <authorList>
            <person name="Lund M.B."/>
            <person name="Toerring T."/>
        </authorList>
    </citation>
    <scope>NUCLEOTIDE SEQUENCE</scope>
    <source>
        <strain evidence="2">JCM 4242</strain>
    </source>
</reference>
<accession>A0A939FWK2</accession>
<sequence>MTTPAPGNLYLDVHLIQSYPYSNLNRDRQGAPKSAKYGGVMRARQSSQNGKRHTRLTVEKATGIRALRTRGVPKAVAKRLTDRGWNKEVALVAGQMLILAAGVKGLGIADSQGTNALLFLPESALDALAELADSHRGEITQAAYDIEAEAEKAAKKTTRKTAAAEEGAEDDNEDEPAIGENSLLAKYAAKVLPKAEVLAILQSRNASVAAFGRMLANEAGSTVDGAVQMAHGLSTHAATPQLDYFTAVDDILEDEGTETGAGHMGDNRYTSATFYRYACLNVSELIGNLDGDTETAQTVTAEFLRAFVSTVLPAKSSGTAPFTVPHLVYVAVRTDRPVSLVGAYETPVPDTSDGYVPASLTRLADHAAAHHRFLGTDGLLMHAHSGLTDQTFEALGDRIDGLNALVARVAGTVAKGNA</sequence>
<comment type="caution">
    <text evidence="2">The sequence shown here is derived from an EMBL/GenBank/DDBJ whole genome shotgun (WGS) entry which is preliminary data.</text>
</comment>
<name>A0A939FWK2_9ACTN</name>